<dbReference type="AlphaFoldDB" id="A0A8E2JU28"/>
<dbReference type="PANTHER" id="PTHR40462:SF1">
    <property type="entry name" value="EXPRESSED PROTEIN"/>
    <property type="match status" value="1"/>
</dbReference>
<dbReference type="EMBL" id="KV749495">
    <property type="protein sequence ID" value="OCL09169.1"/>
    <property type="molecule type" value="Genomic_DNA"/>
</dbReference>
<feature type="compositionally biased region" description="Basic and acidic residues" evidence="1">
    <location>
        <begin position="43"/>
        <end position="52"/>
    </location>
</feature>
<dbReference type="Proteomes" id="UP000250140">
    <property type="component" value="Unassembled WGS sequence"/>
</dbReference>
<name>A0A8E2JU28_9PEZI</name>
<evidence type="ECO:0000256" key="1">
    <source>
        <dbReference type="SAM" id="MobiDB-lite"/>
    </source>
</evidence>
<reference evidence="2 3" key="1">
    <citation type="journal article" date="2016" name="Nat. Commun.">
        <title>Ectomycorrhizal ecology is imprinted in the genome of the dominant symbiotic fungus Cenococcum geophilum.</title>
        <authorList>
            <consortium name="DOE Joint Genome Institute"/>
            <person name="Peter M."/>
            <person name="Kohler A."/>
            <person name="Ohm R.A."/>
            <person name="Kuo A."/>
            <person name="Krutzmann J."/>
            <person name="Morin E."/>
            <person name="Arend M."/>
            <person name="Barry K.W."/>
            <person name="Binder M."/>
            <person name="Choi C."/>
            <person name="Clum A."/>
            <person name="Copeland A."/>
            <person name="Grisel N."/>
            <person name="Haridas S."/>
            <person name="Kipfer T."/>
            <person name="LaButti K."/>
            <person name="Lindquist E."/>
            <person name="Lipzen A."/>
            <person name="Maire R."/>
            <person name="Meier B."/>
            <person name="Mihaltcheva S."/>
            <person name="Molinier V."/>
            <person name="Murat C."/>
            <person name="Poggeler S."/>
            <person name="Quandt C.A."/>
            <person name="Sperisen C."/>
            <person name="Tritt A."/>
            <person name="Tisserant E."/>
            <person name="Crous P.W."/>
            <person name="Henrissat B."/>
            <person name="Nehls U."/>
            <person name="Egli S."/>
            <person name="Spatafora J.W."/>
            <person name="Grigoriev I.V."/>
            <person name="Martin F.M."/>
        </authorList>
    </citation>
    <scope>NUCLEOTIDE SEQUENCE [LARGE SCALE GENOMIC DNA]</scope>
    <source>
        <strain evidence="2 3">CBS 207.34</strain>
    </source>
</reference>
<feature type="region of interest" description="Disordered" evidence="1">
    <location>
        <begin position="33"/>
        <end position="52"/>
    </location>
</feature>
<organism evidence="2 3">
    <name type="scientific">Glonium stellatum</name>
    <dbReference type="NCBI Taxonomy" id="574774"/>
    <lineage>
        <taxon>Eukaryota</taxon>
        <taxon>Fungi</taxon>
        <taxon>Dikarya</taxon>
        <taxon>Ascomycota</taxon>
        <taxon>Pezizomycotina</taxon>
        <taxon>Dothideomycetes</taxon>
        <taxon>Pleosporomycetidae</taxon>
        <taxon>Gloniales</taxon>
        <taxon>Gloniaceae</taxon>
        <taxon>Glonium</taxon>
    </lineage>
</organism>
<feature type="compositionally biased region" description="Low complexity" evidence="1">
    <location>
        <begin position="7"/>
        <end position="16"/>
    </location>
</feature>
<evidence type="ECO:0000313" key="3">
    <source>
        <dbReference type="Proteomes" id="UP000250140"/>
    </source>
</evidence>
<evidence type="ECO:0000313" key="2">
    <source>
        <dbReference type="EMBL" id="OCL09169.1"/>
    </source>
</evidence>
<gene>
    <name evidence="2" type="ORF">AOQ84DRAFT_27782</name>
</gene>
<protein>
    <submittedName>
        <fullName evidence="2">Uncharacterized protein</fullName>
    </submittedName>
</protein>
<accession>A0A8E2JU28</accession>
<feature type="region of interest" description="Disordered" evidence="1">
    <location>
        <begin position="1"/>
        <end position="23"/>
    </location>
</feature>
<keyword evidence="3" id="KW-1185">Reference proteome</keyword>
<dbReference type="OrthoDB" id="3050608at2759"/>
<sequence length="74" mass="7985">MNSNFQNTNTNANATTGNEDYADKGLDAVEKKFGGQYGMGDPAKNRSVNEKITDGARNLFEKATGKNVPDKISN</sequence>
<dbReference type="PANTHER" id="PTHR40462">
    <property type="entry name" value="CHROMOSOME 1, WHOLE GENOME SHOTGUN SEQUENCE"/>
    <property type="match status" value="1"/>
</dbReference>
<proteinExistence type="predicted"/>